<evidence type="ECO:0000313" key="2">
    <source>
        <dbReference type="EMBL" id="EDP99246.1"/>
    </source>
</evidence>
<dbReference type="AlphaFoldDB" id="A9DGZ7"/>
<feature type="region of interest" description="Disordered" evidence="1">
    <location>
        <begin position="1"/>
        <end position="71"/>
    </location>
</feature>
<accession>A9DGZ7</accession>
<reference evidence="2 3" key="1">
    <citation type="submission" date="2007-10" db="EMBL/GenBank/DDBJ databases">
        <authorList>
            <person name="Yayanos A."/>
            <person name="Ferriera S."/>
            <person name="Johnson J."/>
            <person name="Kravitz S."/>
            <person name="Halpern A."/>
            <person name="Remington K."/>
            <person name="Beeson K."/>
            <person name="Tran B."/>
            <person name="Rogers Y.-H."/>
            <person name="Friedman R."/>
            <person name="Venter J.C."/>
        </authorList>
    </citation>
    <scope>NUCLEOTIDE SEQUENCE [LARGE SCALE GENOMIC DNA]</scope>
    <source>
        <strain evidence="2 3">KT99</strain>
    </source>
</reference>
<dbReference type="Proteomes" id="UP000005839">
    <property type="component" value="Unassembled WGS sequence"/>
</dbReference>
<proteinExistence type="predicted"/>
<keyword evidence="3" id="KW-1185">Reference proteome</keyword>
<dbReference type="EMBL" id="ABIC01000046">
    <property type="protein sequence ID" value="EDP99246.1"/>
    <property type="molecule type" value="Genomic_DNA"/>
</dbReference>
<sequence>MVEGEGFEPSKAEPSDLQSDPFGHSGTPPDIFISLVQMVEGEGFEPSKAEPSDLQSDPFGHSGTPPQLRRQ</sequence>
<dbReference type="STRING" id="314608.KT99_11690"/>
<name>A9DGZ7_9GAMM</name>
<dbReference type="AntiFam" id="ANF00020">
    <property type="entry name" value="tRNA translation"/>
</dbReference>
<protein>
    <submittedName>
        <fullName evidence="2">Uncharacterized protein</fullName>
    </submittedName>
</protein>
<evidence type="ECO:0000313" key="3">
    <source>
        <dbReference type="Proteomes" id="UP000005839"/>
    </source>
</evidence>
<organism evidence="2 3">
    <name type="scientific">Shewanella benthica KT99</name>
    <dbReference type="NCBI Taxonomy" id="314608"/>
    <lineage>
        <taxon>Bacteria</taxon>
        <taxon>Pseudomonadati</taxon>
        <taxon>Pseudomonadota</taxon>
        <taxon>Gammaproteobacteria</taxon>
        <taxon>Alteromonadales</taxon>
        <taxon>Shewanellaceae</taxon>
        <taxon>Shewanella</taxon>
    </lineage>
</organism>
<evidence type="ECO:0000256" key="1">
    <source>
        <dbReference type="SAM" id="MobiDB-lite"/>
    </source>
</evidence>
<comment type="caution">
    <text evidence="2">The sequence shown here is derived from an EMBL/GenBank/DDBJ whole genome shotgun (WGS) entry which is preliminary data.</text>
</comment>
<gene>
    <name evidence="2" type="ORF">KT99_11690</name>
</gene>